<dbReference type="InterPro" id="IPR036291">
    <property type="entry name" value="NAD(P)-bd_dom_sf"/>
</dbReference>
<gene>
    <name evidence="8" type="ORF">D9758_001122</name>
</gene>
<dbReference type="EMBL" id="JAACJM010000012">
    <property type="protein sequence ID" value="KAF5370054.1"/>
    <property type="molecule type" value="Genomic_DNA"/>
</dbReference>
<keyword evidence="4" id="KW-0862">Zinc</keyword>
<dbReference type="GO" id="GO:0046872">
    <property type="term" value="F:metal ion binding"/>
    <property type="evidence" value="ECO:0007669"/>
    <property type="project" value="UniProtKB-KW"/>
</dbReference>
<dbReference type="Gene3D" id="3.40.50.720">
    <property type="entry name" value="NAD(P)-binding Rossmann-like Domain"/>
    <property type="match status" value="1"/>
</dbReference>
<sequence>MPGTMKVLVYEGVGKPVLQERPIPELQKPTDAIVKMLHASILDLWNRAPYHQRPFQSVGTSVKSIKPNDKVLIANIVTSCRTCDNCKKNMPSHCLDGGWVLGHKIDETQAEYVRIPHADGSVHLCGDKCGRVTPGCTIAIVGAGPVGLSALIIAQLYSPSTVIVIDLDQNRLKNAKRYGATNTVVSGKFSFLSSPWTLCLMFMSIIAFRTQRRRRSNRSNRQQRRRYRTVIETAGTPNSFDLCQDIVTTGGIIANLGVHGHKVDLHMDRLWGNNITVSAKMVDATSAATLIRLLNSGKLNVKGIATHQFKFDEMVKAYETFGKAAEFNALKMMISF</sequence>
<evidence type="ECO:0000259" key="6">
    <source>
        <dbReference type="Pfam" id="PF00107"/>
    </source>
</evidence>
<evidence type="ECO:0000259" key="7">
    <source>
        <dbReference type="Pfam" id="PF08240"/>
    </source>
</evidence>
<keyword evidence="5" id="KW-0812">Transmembrane</keyword>
<keyword evidence="5" id="KW-0472">Membrane</keyword>
<comment type="cofactor">
    <cofactor evidence="1">
        <name>Zn(2+)</name>
        <dbReference type="ChEBI" id="CHEBI:29105"/>
    </cofactor>
</comment>
<dbReference type="Gene3D" id="3.90.180.10">
    <property type="entry name" value="Medium-chain alcohol dehydrogenases, catalytic domain"/>
    <property type="match status" value="2"/>
</dbReference>
<comment type="similarity">
    <text evidence="2">Belongs to the zinc-containing alcohol dehydrogenase family.</text>
</comment>
<organism evidence="8 9">
    <name type="scientific">Tetrapyrgos nigripes</name>
    <dbReference type="NCBI Taxonomy" id="182062"/>
    <lineage>
        <taxon>Eukaryota</taxon>
        <taxon>Fungi</taxon>
        <taxon>Dikarya</taxon>
        <taxon>Basidiomycota</taxon>
        <taxon>Agaricomycotina</taxon>
        <taxon>Agaricomycetes</taxon>
        <taxon>Agaricomycetidae</taxon>
        <taxon>Agaricales</taxon>
        <taxon>Marasmiineae</taxon>
        <taxon>Marasmiaceae</taxon>
        <taxon>Tetrapyrgos</taxon>
    </lineage>
</organism>
<evidence type="ECO:0000256" key="5">
    <source>
        <dbReference type="SAM" id="Phobius"/>
    </source>
</evidence>
<evidence type="ECO:0000256" key="3">
    <source>
        <dbReference type="ARBA" id="ARBA00022723"/>
    </source>
</evidence>
<dbReference type="OrthoDB" id="256333at2759"/>
<dbReference type="Pfam" id="PF00107">
    <property type="entry name" value="ADH_zinc_N"/>
    <property type="match status" value="1"/>
</dbReference>
<dbReference type="PANTHER" id="PTHR42813">
    <property type="entry name" value="ZINC-TYPE ALCOHOL DEHYDROGENASE-LIKE"/>
    <property type="match status" value="1"/>
</dbReference>
<keyword evidence="9" id="KW-1185">Reference proteome</keyword>
<evidence type="ECO:0000313" key="8">
    <source>
        <dbReference type="EMBL" id="KAF5370054.1"/>
    </source>
</evidence>
<keyword evidence="3" id="KW-0479">Metal-binding</keyword>
<evidence type="ECO:0000256" key="2">
    <source>
        <dbReference type="ARBA" id="ARBA00008072"/>
    </source>
</evidence>
<proteinExistence type="inferred from homology"/>
<evidence type="ECO:0000313" key="9">
    <source>
        <dbReference type="Proteomes" id="UP000559256"/>
    </source>
</evidence>
<dbReference type="SUPFAM" id="SSF50129">
    <property type="entry name" value="GroES-like"/>
    <property type="match status" value="1"/>
</dbReference>
<dbReference type="SUPFAM" id="SSF51735">
    <property type="entry name" value="NAD(P)-binding Rossmann-fold domains"/>
    <property type="match status" value="1"/>
</dbReference>
<name>A0A8H5GRV7_9AGAR</name>
<evidence type="ECO:0000256" key="4">
    <source>
        <dbReference type="ARBA" id="ARBA00022833"/>
    </source>
</evidence>
<evidence type="ECO:0000256" key="1">
    <source>
        <dbReference type="ARBA" id="ARBA00001947"/>
    </source>
</evidence>
<keyword evidence="5" id="KW-1133">Transmembrane helix</keyword>
<dbReference type="InterPro" id="IPR013149">
    <property type="entry name" value="ADH-like_C"/>
</dbReference>
<dbReference type="AlphaFoldDB" id="A0A8H5GRV7"/>
<dbReference type="PANTHER" id="PTHR42813:SF4">
    <property type="entry name" value="NADP-DEPENDENT ISOPROPANOL DEHYDROGENASE"/>
    <property type="match status" value="1"/>
</dbReference>
<protein>
    <submittedName>
        <fullName evidence="8">Uncharacterized protein</fullName>
    </submittedName>
</protein>
<reference evidence="8 9" key="1">
    <citation type="journal article" date="2020" name="ISME J.">
        <title>Uncovering the hidden diversity of litter-decomposition mechanisms in mushroom-forming fungi.</title>
        <authorList>
            <person name="Floudas D."/>
            <person name="Bentzer J."/>
            <person name="Ahren D."/>
            <person name="Johansson T."/>
            <person name="Persson P."/>
            <person name="Tunlid A."/>
        </authorList>
    </citation>
    <scope>NUCLEOTIDE SEQUENCE [LARGE SCALE GENOMIC DNA]</scope>
    <source>
        <strain evidence="8 9">CBS 291.85</strain>
    </source>
</reference>
<comment type="caution">
    <text evidence="8">The sequence shown here is derived from an EMBL/GenBank/DDBJ whole genome shotgun (WGS) entry which is preliminary data.</text>
</comment>
<feature type="transmembrane region" description="Helical" evidence="5">
    <location>
        <begin position="189"/>
        <end position="208"/>
    </location>
</feature>
<dbReference type="InterPro" id="IPR011032">
    <property type="entry name" value="GroES-like_sf"/>
</dbReference>
<dbReference type="Proteomes" id="UP000559256">
    <property type="component" value="Unassembled WGS sequence"/>
</dbReference>
<accession>A0A8H5GRV7</accession>
<dbReference type="InterPro" id="IPR013154">
    <property type="entry name" value="ADH-like_N"/>
</dbReference>
<dbReference type="Pfam" id="PF08240">
    <property type="entry name" value="ADH_N"/>
    <property type="match status" value="1"/>
</dbReference>
<feature type="domain" description="Alcohol dehydrogenase-like C-terminal" evidence="6">
    <location>
        <begin position="145"/>
        <end position="284"/>
    </location>
</feature>
<feature type="domain" description="Alcohol dehydrogenase-like N-terminal" evidence="7">
    <location>
        <begin position="57"/>
        <end position="118"/>
    </location>
</feature>